<accession>A0ABV0XW99</accession>
<sequence>MHPVFLCSALPTSDILLASEFWTSTLLLPPDYPSLPNPWISLPKSTSPFMILLLCPDQRFKPFPRILSPDSASPALTQTETGSKLGSANLRARTVTVCHCTAATGSSHCGTEIQFPFLSTDSEKRFLSLPPVLSCRSSSRAFNESYLLCLAEISGPLNYLLYDYIG</sequence>
<evidence type="ECO:0000313" key="1">
    <source>
        <dbReference type="EMBL" id="MEQ2285750.1"/>
    </source>
</evidence>
<reference evidence="1 2" key="1">
    <citation type="submission" date="2021-06" db="EMBL/GenBank/DDBJ databases">
        <authorList>
            <person name="Palmer J.M."/>
        </authorList>
    </citation>
    <scope>NUCLEOTIDE SEQUENCE [LARGE SCALE GENOMIC DNA]</scope>
    <source>
        <strain evidence="1 2">AS_MEX2019</strain>
        <tissue evidence="1">Muscle</tissue>
    </source>
</reference>
<name>A0ABV0XW99_9TELE</name>
<gene>
    <name evidence="1" type="ORF">AMECASPLE_035107</name>
</gene>
<dbReference type="EMBL" id="JAHRIP010014535">
    <property type="protein sequence ID" value="MEQ2285750.1"/>
    <property type="molecule type" value="Genomic_DNA"/>
</dbReference>
<dbReference type="Proteomes" id="UP001469553">
    <property type="component" value="Unassembled WGS sequence"/>
</dbReference>
<evidence type="ECO:0000313" key="2">
    <source>
        <dbReference type="Proteomes" id="UP001469553"/>
    </source>
</evidence>
<proteinExistence type="predicted"/>
<comment type="caution">
    <text evidence="1">The sequence shown here is derived from an EMBL/GenBank/DDBJ whole genome shotgun (WGS) entry which is preliminary data.</text>
</comment>
<organism evidence="1 2">
    <name type="scientific">Ameca splendens</name>
    <dbReference type="NCBI Taxonomy" id="208324"/>
    <lineage>
        <taxon>Eukaryota</taxon>
        <taxon>Metazoa</taxon>
        <taxon>Chordata</taxon>
        <taxon>Craniata</taxon>
        <taxon>Vertebrata</taxon>
        <taxon>Euteleostomi</taxon>
        <taxon>Actinopterygii</taxon>
        <taxon>Neopterygii</taxon>
        <taxon>Teleostei</taxon>
        <taxon>Neoteleostei</taxon>
        <taxon>Acanthomorphata</taxon>
        <taxon>Ovalentaria</taxon>
        <taxon>Atherinomorphae</taxon>
        <taxon>Cyprinodontiformes</taxon>
        <taxon>Goodeidae</taxon>
        <taxon>Ameca</taxon>
    </lineage>
</organism>
<keyword evidence="2" id="KW-1185">Reference proteome</keyword>
<protein>
    <submittedName>
        <fullName evidence="1">Uncharacterized protein</fullName>
    </submittedName>
</protein>